<name>A0A6B9FZV2_PANCY</name>
<dbReference type="AlphaFoldDB" id="A0A6B9FZV2"/>
<dbReference type="RefSeq" id="WP_208715751.1">
    <property type="nucleotide sequence ID" value="NZ_CP024768.1"/>
</dbReference>
<dbReference type="EMBL" id="CP024768">
    <property type="protein sequence ID" value="QGY29808.1"/>
    <property type="molecule type" value="Genomic_DNA"/>
</dbReference>
<evidence type="ECO:0000313" key="1">
    <source>
        <dbReference type="EMBL" id="QGY29808.1"/>
    </source>
</evidence>
<gene>
    <name evidence="1" type="ORF">CUN67_13080</name>
</gene>
<evidence type="ECO:0000313" key="2">
    <source>
        <dbReference type="Proteomes" id="UP000502005"/>
    </source>
</evidence>
<sequence>MLKVRDPTFTEYLNGVAWTEAGKPILRKDGWSIERIKFAEQVWNDCRQKIKPNKNRRVE</sequence>
<accession>A0A6B9FZV2</accession>
<protein>
    <submittedName>
        <fullName evidence="1">Uncharacterized protein</fullName>
    </submittedName>
</protein>
<dbReference type="Proteomes" id="UP000502005">
    <property type="component" value="Chromosome"/>
</dbReference>
<organism evidence="1 2">
    <name type="scientific">Pantoea cypripedii</name>
    <name type="common">Pectobacterium cypripedii</name>
    <name type="synonym">Erwinia cypripedii</name>
    <dbReference type="NCBI Taxonomy" id="55209"/>
    <lineage>
        <taxon>Bacteria</taxon>
        <taxon>Pseudomonadati</taxon>
        <taxon>Pseudomonadota</taxon>
        <taxon>Gammaproteobacteria</taxon>
        <taxon>Enterobacterales</taxon>
        <taxon>Erwiniaceae</taxon>
        <taxon>Pantoea</taxon>
    </lineage>
</organism>
<reference evidence="1 2" key="1">
    <citation type="submission" date="2017-11" db="EMBL/GenBank/DDBJ databases">
        <title>Genome sequence of Pantoea cypripedii NE1.</title>
        <authorList>
            <person name="Nascimento F.X."/>
        </authorList>
    </citation>
    <scope>NUCLEOTIDE SEQUENCE [LARGE SCALE GENOMIC DNA]</scope>
    <source>
        <strain evidence="1 2">NE1</strain>
    </source>
</reference>
<proteinExistence type="predicted"/>